<dbReference type="VEuPathDB" id="FungiDB:PLEOSDRAFT_1047648"/>
<evidence type="ECO:0000313" key="6">
    <source>
        <dbReference type="EMBL" id="KDQ24367.1"/>
    </source>
</evidence>
<dbReference type="SMART" id="SM00543">
    <property type="entry name" value="MIF4G"/>
    <property type="match status" value="1"/>
</dbReference>
<dbReference type="OrthoDB" id="361797at2759"/>
<dbReference type="InterPro" id="IPR003891">
    <property type="entry name" value="Initiation_fac_eIF4g_MI"/>
</dbReference>
<dbReference type="Pfam" id="PF02847">
    <property type="entry name" value="MA3"/>
    <property type="match status" value="1"/>
</dbReference>
<dbReference type="InterPro" id="IPR050781">
    <property type="entry name" value="CWC22_splicing_factor"/>
</dbReference>
<keyword evidence="3" id="KW-0539">Nucleus</keyword>
<evidence type="ECO:0000256" key="3">
    <source>
        <dbReference type="ARBA" id="ARBA00023242"/>
    </source>
</evidence>
<protein>
    <recommendedName>
        <fullName evidence="5">MI domain-containing protein</fullName>
    </recommendedName>
</protein>
<comment type="subcellular location">
    <subcellularLocation>
        <location evidence="1">Nucleus</location>
        <location evidence="1">Nucleolus</location>
    </subcellularLocation>
</comment>
<sequence length="689" mass="76700">MRRSRDEAEEDAYIAYLESKLGYSKGGKRKKSNVGDGLDDLFDLTESVGLADGGGSEEEEGQSPDDSDGEYEEWGGVELESPPLQVASSSTPVTTNASPAKGKYVPPHLRNAPAPVDDQPSEAQLRLRKQLKGLLNRVSEQNMTSILDTIEGIYRDHRRNDVTCTITDLIIHGITDHSSLLDSFVVLYATLVSALHKIIGIEFAAYFVQDTVASYEKHYTAASTQLSHPPAPDAQKPEEEVGKECQNLFILISELYNFQVISCVLIYDLIRALLSQDVTELNVELLLKILRSSGQQLRHDDPSALKDIIDIVQNKLTAKGETLSSRAQFMIETLTNLKNNKLKRNATQNQGGDAVERMKKFLSGLSKKRHVLAHEPLRVSLDDLHSAENKGKWWLVGAAWRGDPLVDQQNEPKPADSQADSMSESALMKLARQQGMNTDIRRSIFVVLMSSEDYVDACERLSQLNLSEVQQREIVRVLLHCCGNEKSYNPYYTLVGQQLCRVSHSHKITIQFCLWDFLRDLGETTVGGAEVIKNAGAREDFGTSDGTKIATSRLKNVAKAYGWWIAKDSVGLAILKPVDFTILKPPARAFLKELFTQVFIFSQTSKPLLAEGTKSLPTTRNRGSLEEIFLKGSRNETLAMGIVYFLSEAFRKQNKGSRESKVDDFTLWATGVARETLRTGVDVVLDLKQ</sequence>
<dbReference type="Gene3D" id="1.25.40.180">
    <property type="match status" value="1"/>
</dbReference>
<dbReference type="GO" id="GO:0042274">
    <property type="term" value="P:ribosomal small subunit biogenesis"/>
    <property type="evidence" value="ECO:0007669"/>
    <property type="project" value="TreeGrafter"/>
</dbReference>
<evidence type="ECO:0000259" key="5">
    <source>
        <dbReference type="PROSITE" id="PS51366"/>
    </source>
</evidence>
<reference evidence="7" key="1">
    <citation type="journal article" date="2014" name="Proc. Natl. Acad. Sci. U.S.A.">
        <title>Extensive sampling of basidiomycete genomes demonstrates inadequacy of the white-rot/brown-rot paradigm for wood decay fungi.</title>
        <authorList>
            <person name="Riley R."/>
            <person name="Salamov A.A."/>
            <person name="Brown D.W."/>
            <person name="Nagy L.G."/>
            <person name="Floudas D."/>
            <person name="Held B.W."/>
            <person name="Levasseur A."/>
            <person name="Lombard V."/>
            <person name="Morin E."/>
            <person name="Otillar R."/>
            <person name="Lindquist E.A."/>
            <person name="Sun H."/>
            <person name="LaButti K.M."/>
            <person name="Schmutz J."/>
            <person name="Jabbour D."/>
            <person name="Luo H."/>
            <person name="Baker S.E."/>
            <person name="Pisabarro A.G."/>
            <person name="Walton J.D."/>
            <person name="Blanchette R.A."/>
            <person name="Henrissat B."/>
            <person name="Martin F."/>
            <person name="Cullen D."/>
            <person name="Hibbett D.S."/>
            <person name="Grigoriev I.V."/>
        </authorList>
    </citation>
    <scope>NUCLEOTIDE SEQUENCE [LARGE SCALE GENOMIC DNA]</scope>
    <source>
        <strain evidence="7">PC15</strain>
    </source>
</reference>
<evidence type="ECO:0000313" key="7">
    <source>
        <dbReference type="Proteomes" id="UP000027073"/>
    </source>
</evidence>
<dbReference type="Proteomes" id="UP000027073">
    <property type="component" value="Unassembled WGS sequence"/>
</dbReference>
<feature type="region of interest" description="Disordered" evidence="4">
    <location>
        <begin position="45"/>
        <end position="106"/>
    </location>
</feature>
<dbReference type="SMART" id="SM00544">
    <property type="entry name" value="MA3"/>
    <property type="match status" value="1"/>
</dbReference>
<organism evidence="6 7">
    <name type="scientific">Pleurotus ostreatus (strain PC15)</name>
    <name type="common">Oyster mushroom</name>
    <dbReference type="NCBI Taxonomy" id="1137138"/>
    <lineage>
        <taxon>Eukaryota</taxon>
        <taxon>Fungi</taxon>
        <taxon>Dikarya</taxon>
        <taxon>Basidiomycota</taxon>
        <taxon>Agaricomycotina</taxon>
        <taxon>Agaricomycetes</taxon>
        <taxon>Agaricomycetidae</taxon>
        <taxon>Agaricales</taxon>
        <taxon>Pleurotineae</taxon>
        <taxon>Pleurotaceae</taxon>
        <taxon>Pleurotus</taxon>
    </lineage>
</organism>
<dbReference type="AlphaFoldDB" id="A0A067NJV1"/>
<dbReference type="GO" id="GO:0005730">
    <property type="term" value="C:nucleolus"/>
    <property type="evidence" value="ECO:0007669"/>
    <property type="project" value="UniProtKB-SubCell"/>
</dbReference>
<dbReference type="InterPro" id="IPR016024">
    <property type="entry name" value="ARM-type_fold"/>
</dbReference>
<feature type="domain" description="MI" evidence="5">
    <location>
        <begin position="439"/>
        <end position="580"/>
    </location>
</feature>
<dbReference type="HOGENOM" id="CLU_006786_4_0_1"/>
<name>A0A067NJV1_PLEO1</name>
<dbReference type="PANTHER" id="PTHR18034:SF4">
    <property type="entry name" value="NUCLEOLAR MIF4G DOMAIN-CONTAINING PROTEIN 1"/>
    <property type="match status" value="1"/>
</dbReference>
<evidence type="ECO:0000256" key="1">
    <source>
        <dbReference type="ARBA" id="ARBA00004604"/>
    </source>
</evidence>
<comment type="similarity">
    <text evidence="2">Belongs to the CWC22 family.</text>
</comment>
<dbReference type="Pfam" id="PF02854">
    <property type="entry name" value="MIF4G"/>
    <property type="match status" value="1"/>
</dbReference>
<feature type="compositionally biased region" description="Polar residues" evidence="4">
    <location>
        <begin position="86"/>
        <end position="98"/>
    </location>
</feature>
<feature type="compositionally biased region" description="Acidic residues" evidence="4">
    <location>
        <begin position="55"/>
        <end position="75"/>
    </location>
</feature>
<dbReference type="SUPFAM" id="SSF48371">
    <property type="entry name" value="ARM repeat"/>
    <property type="match status" value="1"/>
</dbReference>
<evidence type="ECO:0000256" key="2">
    <source>
        <dbReference type="ARBA" id="ARBA00006856"/>
    </source>
</evidence>
<dbReference type="PROSITE" id="PS51366">
    <property type="entry name" value="MI"/>
    <property type="match status" value="1"/>
</dbReference>
<dbReference type="STRING" id="1137138.A0A067NJV1"/>
<proteinExistence type="inferred from homology"/>
<gene>
    <name evidence="6" type="ORF">PLEOSDRAFT_1047648</name>
</gene>
<accession>A0A067NJV1</accession>
<dbReference type="EMBL" id="KL198011">
    <property type="protein sequence ID" value="KDQ24367.1"/>
    <property type="molecule type" value="Genomic_DNA"/>
</dbReference>
<evidence type="ECO:0000256" key="4">
    <source>
        <dbReference type="SAM" id="MobiDB-lite"/>
    </source>
</evidence>
<dbReference type="FunCoup" id="A0A067NJV1">
    <property type="interactions" value="584"/>
</dbReference>
<dbReference type="InParanoid" id="A0A067NJV1"/>
<dbReference type="InterPro" id="IPR003890">
    <property type="entry name" value="MIF4G-like_typ-3"/>
</dbReference>
<dbReference type="GO" id="GO:0003723">
    <property type="term" value="F:RNA binding"/>
    <property type="evidence" value="ECO:0007669"/>
    <property type="project" value="InterPro"/>
</dbReference>
<dbReference type="PANTHER" id="PTHR18034">
    <property type="entry name" value="CELL CYCLE CONTROL PROTEIN CWF22-RELATED"/>
    <property type="match status" value="1"/>
</dbReference>